<dbReference type="Gene3D" id="2.40.170.20">
    <property type="entry name" value="TonB-dependent receptor, beta-barrel domain"/>
    <property type="match status" value="1"/>
</dbReference>
<dbReference type="PANTHER" id="PTHR30069">
    <property type="entry name" value="TONB-DEPENDENT OUTER MEMBRANE RECEPTOR"/>
    <property type="match status" value="1"/>
</dbReference>
<evidence type="ECO:0000256" key="10">
    <source>
        <dbReference type="RuleBase" id="RU003357"/>
    </source>
</evidence>
<dbReference type="InterPro" id="IPR037066">
    <property type="entry name" value="Plug_dom_sf"/>
</dbReference>
<proteinExistence type="inferred from homology"/>
<evidence type="ECO:0000256" key="7">
    <source>
        <dbReference type="ARBA" id="ARBA00023136"/>
    </source>
</evidence>
<dbReference type="EMBL" id="JAKGTH010000010">
    <property type="protein sequence ID" value="MCF4102353.1"/>
    <property type="molecule type" value="Genomic_DNA"/>
</dbReference>
<evidence type="ECO:0000256" key="5">
    <source>
        <dbReference type="ARBA" id="ARBA00022729"/>
    </source>
</evidence>
<sequence length="883" mass="98894">MRISIIFIFFSYTVFSQVPVDGVIFSEDGVEPLEGVTVINLKGNEWTVSNEKGEFNFLVENSDFEIQFKILGRAPFLLSDEDFLKRTSDSIFLHPDNLRLDEVRVTAVPKRSKIGSAISLGEYALSQVQSYSLSDILKQLPGQEITPPSLNASNSISLRTAQPNSINSFGVSYLLDGVKLSNDENMQSYNSSSGLTSYDNLNSGIDLRTIPASNIEEVEVISGIPDAKYGDLTSGLIKINRKAGVTPFTINSSIRQGNTAVSLSKGVRLTNFGNLSLSLDYLNANSDPRNSLEQYNRITASVIWSVYNASKTLRNTLSLTLHNNLDDTNYDKDNDDGGKDAKFRKDRGIHLSNRFNWKPNSNFIDNFNFTLGYSYSYQHSFAQSFKNDGGRVVPQSMETGLFTAGYTPVAYLQVKEVYGQPINLSATTSIDKEFSSNKLRQNVSFGLNTSYSDNRGKGKSYDPKNAHTQVTLSGGGSSLSSGEGIRALDYDGYVKPRVNIGLYAQDNITWKFESGKELYANLGLRYDIQNAYSSYSPRINLGYELTKKISIRGGLGFASKAPSLAQIYPGDKYFDILIRDFRTSSYSFNLVQTYKKELDKIQLEPSKSWKYEVGFNYNPSFGNFAFTAYYNHTFDGITGYNELEKVAFPIVEFDFSIPNMPPNYVVSGYSPYILSYSLSKNAQQIVDKGIEFYLNFRKIEAINTSLSLNGSYTYTRSVSELEKMKKNNNVLEEDILYGFYNGLPSKSDRLRLRATITHHLSELGLLLSLTAEQFTQENIYASTSNIYPTAYLNANAERIEIAEEEKGDSKYDGLLLSPSEAKDKKTPAYHNFHLRATKELLNGLSMSVYANNFLNYHPVVTVDETSSKRNSLISFGAQIKYQF</sequence>
<evidence type="ECO:0000256" key="4">
    <source>
        <dbReference type="ARBA" id="ARBA00022692"/>
    </source>
</evidence>
<comment type="caution">
    <text evidence="13">The sequence shown here is derived from an EMBL/GenBank/DDBJ whole genome shotgun (WGS) entry which is preliminary data.</text>
</comment>
<comment type="similarity">
    <text evidence="10">Belongs to the TonB-dependent receptor family.</text>
</comment>
<evidence type="ECO:0000259" key="12">
    <source>
        <dbReference type="Pfam" id="PF07715"/>
    </source>
</evidence>
<dbReference type="InterPro" id="IPR036942">
    <property type="entry name" value="Beta-barrel_TonB_sf"/>
</dbReference>
<evidence type="ECO:0000256" key="3">
    <source>
        <dbReference type="ARBA" id="ARBA00022452"/>
    </source>
</evidence>
<feature type="domain" description="TonB-dependent receptor plug" evidence="12">
    <location>
        <begin position="113"/>
        <end position="232"/>
    </location>
</feature>
<dbReference type="InterPro" id="IPR039426">
    <property type="entry name" value="TonB-dep_rcpt-like"/>
</dbReference>
<dbReference type="Gene3D" id="2.170.130.10">
    <property type="entry name" value="TonB-dependent receptor, plug domain"/>
    <property type="match status" value="1"/>
</dbReference>
<keyword evidence="14" id="KW-1185">Reference proteome</keyword>
<keyword evidence="7 10" id="KW-0472">Membrane</keyword>
<reference evidence="13" key="1">
    <citation type="submission" date="2022-01" db="EMBL/GenBank/DDBJ databases">
        <title>Gillisia lutea sp. nov., isolated from marine plastic residues from the Malvarosa beach (Valencia, Spain).</title>
        <authorList>
            <person name="Vidal-Verdu A."/>
            <person name="Molina-Menor E."/>
            <person name="Satari L."/>
            <person name="Pascual J."/>
            <person name="Pereto J."/>
            <person name="Porcar M."/>
        </authorList>
    </citation>
    <scope>NUCLEOTIDE SEQUENCE</scope>
    <source>
        <strain evidence="13">M10.2A</strain>
    </source>
</reference>
<comment type="subcellular location">
    <subcellularLocation>
        <location evidence="1">Cell outer membrane</location>
        <topology evidence="1">Multi-pass membrane protein</topology>
    </subcellularLocation>
</comment>
<evidence type="ECO:0000313" key="14">
    <source>
        <dbReference type="Proteomes" id="UP001179363"/>
    </source>
</evidence>
<dbReference type="InterPro" id="IPR008969">
    <property type="entry name" value="CarboxyPept-like_regulatory"/>
</dbReference>
<name>A0ABS9EHK9_9FLAO</name>
<evidence type="ECO:0000256" key="9">
    <source>
        <dbReference type="ARBA" id="ARBA00023237"/>
    </source>
</evidence>
<dbReference type="RefSeq" id="WP_236134498.1">
    <property type="nucleotide sequence ID" value="NZ_JAKGTH010000010.1"/>
</dbReference>
<keyword evidence="9" id="KW-0998">Cell outer membrane</keyword>
<keyword evidence="4" id="KW-0812">Transmembrane</keyword>
<protein>
    <submittedName>
        <fullName evidence="13">TonB-dependent receptor</fullName>
    </submittedName>
</protein>
<evidence type="ECO:0000259" key="11">
    <source>
        <dbReference type="Pfam" id="PF00593"/>
    </source>
</evidence>
<dbReference type="PANTHER" id="PTHR30069:SF29">
    <property type="entry name" value="HEMOGLOBIN AND HEMOGLOBIN-HAPTOGLOBIN-BINDING PROTEIN 1-RELATED"/>
    <property type="match status" value="1"/>
</dbReference>
<dbReference type="SUPFAM" id="SSF56935">
    <property type="entry name" value="Porins"/>
    <property type="match status" value="1"/>
</dbReference>
<dbReference type="Pfam" id="PF00593">
    <property type="entry name" value="TonB_dep_Rec_b-barrel"/>
    <property type="match status" value="1"/>
</dbReference>
<evidence type="ECO:0000256" key="1">
    <source>
        <dbReference type="ARBA" id="ARBA00004571"/>
    </source>
</evidence>
<dbReference type="Pfam" id="PF07715">
    <property type="entry name" value="Plug"/>
    <property type="match status" value="1"/>
</dbReference>
<keyword evidence="6 10" id="KW-0798">TonB box</keyword>
<keyword evidence="3" id="KW-1134">Transmembrane beta strand</keyword>
<evidence type="ECO:0000313" key="13">
    <source>
        <dbReference type="EMBL" id="MCF4102353.1"/>
    </source>
</evidence>
<evidence type="ECO:0000256" key="8">
    <source>
        <dbReference type="ARBA" id="ARBA00023170"/>
    </source>
</evidence>
<evidence type="ECO:0000256" key="6">
    <source>
        <dbReference type="ARBA" id="ARBA00023077"/>
    </source>
</evidence>
<dbReference type="SUPFAM" id="SSF49464">
    <property type="entry name" value="Carboxypeptidase regulatory domain-like"/>
    <property type="match status" value="1"/>
</dbReference>
<gene>
    <name evidence="13" type="ORF">L1I30_11805</name>
</gene>
<keyword evidence="8 13" id="KW-0675">Receptor</keyword>
<dbReference type="InterPro" id="IPR012910">
    <property type="entry name" value="Plug_dom"/>
</dbReference>
<dbReference type="Proteomes" id="UP001179363">
    <property type="component" value="Unassembled WGS sequence"/>
</dbReference>
<accession>A0ABS9EHK9</accession>
<keyword evidence="5" id="KW-0732">Signal</keyword>
<feature type="domain" description="TonB-dependent receptor-like beta-barrel" evidence="11">
    <location>
        <begin position="318"/>
        <end position="852"/>
    </location>
</feature>
<evidence type="ECO:0000256" key="2">
    <source>
        <dbReference type="ARBA" id="ARBA00022448"/>
    </source>
</evidence>
<organism evidence="13 14">
    <name type="scientific">Gillisia lutea</name>
    <dbReference type="NCBI Taxonomy" id="2909668"/>
    <lineage>
        <taxon>Bacteria</taxon>
        <taxon>Pseudomonadati</taxon>
        <taxon>Bacteroidota</taxon>
        <taxon>Flavobacteriia</taxon>
        <taxon>Flavobacteriales</taxon>
        <taxon>Flavobacteriaceae</taxon>
        <taxon>Gillisia</taxon>
    </lineage>
</organism>
<dbReference type="InterPro" id="IPR000531">
    <property type="entry name" value="Beta-barrel_TonB"/>
</dbReference>
<keyword evidence="2" id="KW-0813">Transport</keyword>